<feature type="region of interest" description="Disordered" evidence="1">
    <location>
        <begin position="170"/>
        <end position="190"/>
    </location>
</feature>
<keyword evidence="4" id="KW-1185">Reference proteome</keyword>
<reference evidence="3 4" key="1">
    <citation type="submission" date="2014-06" db="EMBL/GenBank/DDBJ databases">
        <authorList>
            <consortium name="DOE Joint Genome Institute"/>
            <person name="Kuo A."/>
            <person name="Kohler A."/>
            <person name="Nagy L.G."/>
            <person name="Floudas D."/>
            <person name="Copeland A."/>
            <person name="Barry K.W."/>
            <person name="Cichocki N."/>
            <person name="Veneault-Fourrey C."/>
            <person name="LaButti K."/>
            <person name="Lindquist E.A."/>
            <person name="Lipzen A."/>
            <person name="Lundell T."/>
            <person name="Morin E."/>
            <person name="Murat C."/>
            <person name="Sun H."/>
            <person name="Tunlid A."/>
            <person name="Henrissat B."/>
            <person name="Grigoriev I.V."/>
            <person name="Hibbett D.S."/>
            <person name="Martin F."/>
            <person name="Nordberg H.P."/>
            <person name="Cantor M.N."/>
            <person name="Hua S.X."/>
        </authorList>
    </citation>
    <scope>NUCLEOTIDE SEQUENCE [LARGE SCALE GENOMIC DNA]</scope>
    <source>
        <strain evidence="3 4">ATCC 200175</strain>
    </source>
</reference>
<proteinExistence type="predicted"/>
<gene>
    <name evidence="3" type="ORF">PAXINDRAFT_13563</name>
</gene>
<name>A0A0C9SW03_PAXIN</name>
<reference evidence="4" key="2">
    <citation type="submission" date="2015-01" db="EMBL/GenBank/DDBJ databases">
        <title>Evolutionary Origins and Diversification of the Mycorrhizal Mutualists.</title>
        <authorList>
            <consortium name="DOE Joint Genome Institute"/>
            <consortium name="Mycorrhizal Genomics Consortium"/>
            <person name="Kohler A."/>
            <person name="Kuo A."/>
            <person name="Nagy L.G."/>
            <person name="Floudas D."/>
            <person name="Copeland A."/>
            <person name="Barry K.W."/>
            <person name="Cichocki N."/>
            <person name="Veneault-Fourrey C."/>
            <person name="LaButti K."/>
            <person name="Lindquist E.A."/>
            <person name="Lipzen A."/>
            <person name="Lundell T."/>
            <person name="Morin E."/>
            <person name="Murat C."/>
            <person name="Riley R."/>
            <person name="Ohm R."/>
            <person name="Sun H."/>
            <person name="Tunlid A."/>
            <person name="Henrissat B."/>
            <person name="Grigoriev I.V."/>
            <person name="Hibbett D.S."/>
            <person name="Martin F."/>
        </authorList>
    </citation>
    <scope>NUCLEOTIDE SEQUENCE [LARGE SCALE GENOMIC DNA]</scope>
    <source>
        <strain evidence="4">ATCC 200175</strain>
    </source>
</reference>
<dbReference type="Proteomes" id="UP000053647">
    <property type="component" value="Unassembled WGS sequence"/>
</dbReference>
<sequence length="653" mass="72525">MDSPFQEAAQINDEAAQIKAAIRYADLDEAEVWQTLTAASGGDWDAFVVAVKDLYPGCEGADRYCRADLQYLVQDYRAKAMRSQDELGEYRRKFMKISAPLITNKKLADTERDVFFLDGFPRAIADWVRHRLSIIRADLHPDDAYPMEDVMDAVKFLLTGAALRELLANPQEGRDHSRQQGLSSAPRQPSGVVVKQEYSLQAQRAAQRHPGCAFCCDLTHYLSGCEHVIAYLQAGKIIRGPNGRLCMPDGGPIPRVPGCNCMKESIDRLADSPATGANTFTRDPPPHMTAGILTVACPEGEVELEIEPSVFLSVVDDPEQSQHPYSTDPDFQPYFAKAWASYQADRTAKEKPHGKQVRFDGVEIPTRPSGQGKARTATVEDEIVSPELQERPPPLAQSLPYSFALEDETAPKRVLERVLKASIPVPVKDLFAVSPDFRKQFRDMTTTKRVTAPLVAHASMPTVYVHELSGRNPGSVAQEYGDWVLKNDDGLIVAHHSLPLRCLEPKVNGTDKTINCVLDSGSEIIAMPRRIWESIGLPIRSDHLMNMTSVNTQTDTTLGVLENLRLNFGADDVCVQVQILPRANFDMLLGRPFHCLMSATTDDFPDGSQNITLRDPNSGKEYKLPTRPWTEGCPRCKRGIHCSNHQSIVEMGF</sequence>
<dbReference type="HOGENOM" id="CLU_003921_2_1_1"/>
<feature type="domain" description="DUF4100" evidence="2">
    <location>
        <begin position="394"/>
        <end position="450"/>
    </location>
</feature>
<accession>A0A0C9SW03</accession>
<dbReference type="OrthoDB" id="2684738at2759"/>
<dbReference type="AlphaFoldDB" id="A0A0C9SW03"/>
<evidence type="ECO:0000313" key="4">
    <source>
        <dbReference type="Proteomes" id="UP000053647"/>
    </source>
</evidence>
<dbReference type="InterPro" id="IPR025165">
    <property type="entry name" value="DUF4100"/>
</dbReference>
<evidence type="ECO:0000256" key="1">
    <source>
        <dbReference type="SAM" id="MobiDB-lite"/>
    </source>
</evidence>
<evidence type="ECO:0000259" key="2">
    <source>
        <dbReference type="Pfam" id="PF13352"/>
    </source>
</evidence>
<dbReference type="InterPro" id="IPR021109">
    <property type="entry name" value="Peptidase_aspartic_dom_sf"/>
</dbReference>
<dbReference type="Pfam" id="PF13650">
    <property type="entry name" value="Asp_protease_2"/>
    <property type="match status" value="1"/>
</dbReference>
<dbReference type="EMBL" id="KN819350">
    <property type="protein sequence ID" value="KIJ13604.1"/>
    <property type="molecule type" value="Genomic_DNA"/>
</dbReference>
<organism evidence="3 4">
    <name type="scientific">Paxillus involutus ATCC 200175</name>
    <dbReference type="NCBI Taxonomy" id="664439"/>
    <lineage>
        <taxon>Eukaryota</taxon>
        <taxon>Fungi</taxon>
        <taxon>Dikarya</taxon>
        <taxon>Basidiomycota</taxon>
        <taxon>Agaricomycotina</taxon>
        <taxon>Agaricomycetes</taxon>
        <taxon>Agaricomycetidae</taxon>
        <taxon>Boletales</taxon>
        <taxon>Paxilineae</taxon>
        <taxon>Paxillaceae</taxon>
        <taxon>Paxillus</taxon>
    </lineage>
</organism>
<dbReference type="Gene3D" id="2.40.70.10">
    <property type="entry name" value="Acid Proteases"/>
    <property type="match status" value="1"/>
</dbReference>
<dbReference type="Pfam" id="PF13352">
    <property type="entry name" value="DUF4100"/>
    <property type="match status" value="1"/>
</dbReference>
<evidence type="ECO:0000313" key="3">
    <source>
        <dbReference type="EMBL" id="KIJ13604.1"/>
    </source>
</evidence>
<dbReference type="CDD" id="cd00303">
    <property type="entry name" value="retropepsin_like"/>
    <property type="match status" value="1"/>
</dbReference>
<protein>
    <recommendedName>
        <fullName evidence="2">DUF4100 domain-containing protein</fullName>
    </recommendedName>
</protein>